<reference evidence="4" key="1">
    <citation type="submission" date="2014-08" db="EMBL/GenBank/DDBJ databases">
        <authorList>
            <person name="Sharma Rahul"/>
            <person name="Thines Marco"/>
        </authorList>
    </citation>
    <scope>NUCLEOTIDE SEQUENCE</scope>
</reference>
<dbReference type="Pfam" id="PF00829">
    <property type="entry name" value="Ribosomal_L21p"/>
    <property type="match status" value="1"/>
</dbReference>
<dbReference type="SUPFAM" id="SSF141091">
    <property type="entry name" value="L21p-like"/>
    <property type="match status" value="1"/>
</dbReference>
<accession>A0A0F7SWE5</accession>
<dbReference type="PANTHER" id="PTHR21349">
    <property type="entry name" value="50S RIBOSOMAL PROTEIN L21"/>
    <property type="match status" value="1"/>
</dbReference>
<feature type="region of interest" description="Disordered" evidence="3">
    <location>
        <begin position="29"/>
        <end position="58"/>
    </location>
</feature>
<evidence type="ECO:0000256" key="1">
    <source>
        <dbReference type="ARBA" id="ARBA00008563"/>
    </source>
</evidence>
<comment type="similarity">
    <text evidence="1">Belongs to the bacterial ribosomal protein bL21 family.</text>
</comment>
<organism evidence="4">
    <name type="scientific">Phaffia rhodozyma</name>
    <name type="common">Yeast</name>
    <name type="synonym">Xanthophyllomyces dendrorhous</name>
    <dbReference type="NCBI Taxonomy" id="264483"/>
    <lineage>
        <taxon>Eukaryota</taxon>
        <taxon>Fungi</taxon>
        <taxon>Dikarya</taxon>
        <taxon>Basidiomycota</taxon>
        <taxon>Agaricomycotina</taxon>
        <taxon>Tremellomycetes</taxon>
        <taxon>Cystofilobasidiales</taxon>
        <taxon>Mrakiaceae</taxon>
        <taxon>Phaffia</taxon>
    </lineage>
</organism>
<name>A0A0F7SWE5_PHARH</name>
<dbReference type="AlphaFoldDB" id="A0A0F7SWE5"/>
<sequence>MFSLARRSLLRQSAAPLVVGTPARSFQNVNHGPSDYGLESSQPRSLVPPAPSHHIQPTTPHSAVTLLNSQPEKYIVAKVYAQKYLLHPTEILTVPRLETTPELGSVIKLTRVFEVGSRDFALKATEGNRLTGVECSLTVLEHTTGPMETVLKTKRRKGYKKEVRSKQRFTRLRVGDIKVLSEQMDPDEQPKERTLQRPVSKPFDQYSPFDQSIRGKLARQYGIVGE</sequence>
<dbReference type="GO" id="GO:0005762">
    <property type="term" value="C:mitochondrial large ribosomal subunit"/>
    <property type="evidence" value="ECO:0007669"/>
    <property type="project" value="TreeGrafter"/>
</dbReference>
<dbReference type="InterPro" id="IPR036164">
    <property type="entry name" value="bL21-like_sf"/>
</dbReference>
<dbReference type="InterPro" id="IPR028909">
    <property type="entry name" value="bL21-like"/>
</dbReference>
<proteinExistence type="inferred from homology"/>
<dbReference type="GO" id="GO:0003735">
    <property type="term" value="F:structural constituent of ribosome"/>
    <property type="evidence" value="ECO:0007669"/>
    <property type="project" value="TreeGrafter"/>
</dbReference>
<evidence type="ECO:0000313" key="4">
    <source>
        <dbReference type="EMBL" id="CED84428.1"/>
    </source>
</evidence>
<dbReference type="EMBL" id="LN483166">
    <property type="protein sequence ID" value="CED84428.1"/>
    <property type="molecule type" value="Genomic_DNA"/>
</dbReference>
<evidence type="ECO:0000256" key="2">
    <source>
        <dbReference type="ARBA" id="ARBA00044129"/>
    </source>
</evidence>
<feature type="region of interest" description="Disordered" evidence="3">
    <location>
        <begin position="184"/>
        <end position="208"/>
    </location>
</feature>
<dbReference type="PANTHER" id="PTHR21349:SF0">
    <property type="entry name" value="LARGE RIBOSOMAL SUBUNIT PROTEIN BL21M"/>
    <property type="match status" value="1"/>
</dbReference>
<evidence type="ECO:0000256" key="3">
    <source>
        <dbReference type="SAM" id="MobiDB-lite"/>
    </source>
</evidence>
<protein>
    <recommendedName>
        <fullName evidence="2">Large ribosomal subunit protein bL21m</fullName>
    </recommendedName>
</protein>